<dbReference type="PANTHER" id="PTHR10217:SF435">
    <property type="entry name" value="POTASSIUM VOLTAGE-GATED CHANNEL PROTEIN EAG"/>
    <property type="match status" value="1"/>
</dbReference>
<dbReference type="GO" id="GO:0042391">
    <property type="term" value="P:regulation of membrane potential"/>
    <property type="evidence" value="ECO:0007669"/>
    <property type="project" value="TreeGrafter"/>
</dbReference>
<feature type="transmembrane region" description="Helical" evidence="2">
    <location>
        <begin position="477"/>
        <end position="495"/>
    </location>
</feature>
<dbReference type="OrthoDB" id="10035564at2759"/>
<dbReference type="Pfam" id="PF00027">
    <property type="entry name" value="cNMP_binding"/>
    <property type="match status" value="1"/>
</dbReference>
<proteinExistence type="predicted"/>
<dbReference type="SUPFAM" id="SSF51206">
    <property type="entry name" value="cAMP-binding domain-like"/>
    <property type="match status" value="1"/>
</dbReference>
<keyword evidence="5" id="KW-1185">Reference proteome</keyword>
<feature type="region of interest" description="Disordered" evidence="1">
    <location>
        <begin position="1248"/>
        <end position="1272"/>
    </location>
</feature>
<dbReference type="InterPro" id="IPR018490">
    <property type="entry name" value="cNMP-bd_dom_sf"/>
</dbReference>
<dbReference type="InterPro" id="IPR013099">
    <property type="entry name" value="K_chnl_dom"/>
</dbReference>
<keyword evidence="2" id="KW-0472">Membrane</keyword>
<reference evidence="5" key="1">
    <citation type="journal article" date="2006" name="PLoS Biol.">
        <title>Macronuclear genome sequence of the ciliate Tetrahymena thermophila, a model eukaryote.</title>
        <authorList>
            <person name="Eisen J.A."/>
            <person name="Coyne R.S."/>
            <person name="Wu M."/>
            <person name="Wu D."/>
            <person name="Thiagarajan M."/>
            <person name="Wortman J.R."/>
            <person name="Badger J.H."/>
            <person name="Ren Q."/>
            <person name="Amedeo P."/>
            <person name="Jones K.M."/>
            <person name="Tallon L.J."/>
            <person name="Delcher A.L."/>
            <person name="Salzberg S.L."/>
            <person name="Silva J.C."/>
            <person name="Haas B.J."/>
            <person name="Majoros W.H."/>
            <person name="Farzad M."/>
            <person name="Carlton J.M."/>
            <person name="Smith R.K. Jr."/>
            <person name="Garg J."/>
            <person name="Pearlman R.E."/>
            <person name="Karrer K.M."/>
            <person name="Sun L."/>
            <person name="Manning G."/>
            <person name="Elde N.C."/>
            <person name="Turkewitz A.P."/>
            <person name="Asai D.J."/>
            <person name="Wilkes D.E."/>
            <person name="Wang Y."/>
            <person name="Cai H."/>
            <person name="Collins K."/>
            <person name="Stewart B.A."/>
            <person name="Lee S.R."/>
            <person name="Wilamowska K."/>
            <person name="Weinberg Z."/>
            <person name="Ruzzo W.L."/>
            <person name="Wloga D."/>
            <person name="Gaertig J."/>
            <person name="Frankel J."/>
            <person name="Tsao C.-C."/>
            <person name="Gorovsky M.A."/>
            <person name="Keeling P.J."/>
            <person name="Waller R.F."/>
            <person name="Patron N.J."/>
            <person name="Cherry J.M."/>
            <person name="Stover N.A."/>
            <person name="Krieger C.J."/>
            <person name="del Toro C."/>
            <person name="Ryder H.F."/>
            <person name="Williamson S.C."/>
            <person name="Barbeau R.A."/>
            <person name="Hamilton E.P."/>
            <person name="Orias E."/>
        </authorList>
    </citation>
    <scope>NUCLEOTIDE SEQUENCE [LARGE SCALE GENOMIC DNA]</scope>
    <source>
        <strain evidence="5">SB210</strain>
    </source>
</reference>
<feature type="compositionally biased region" description="Low complexity" evidence="1">
    <location>
        <begin position="1248"/>
        <end position="1264"/>
    </location>
</feature>
<dbReference type="CDD" id="cd00038">
    <property type="entry name" value="CAP_ED"/>
    <property type="match status" value="1"/>
</dbReference>
<dbReference type="InterPro" id="IPR000595">
    <property type="entry name" value="cNMP-bd_dom"/>
</dbReference>
<dbReference type="RefSeq" id="XP_001013613.2">
    <property type="nucleotide sequence ID" value="XM_001013613.2"/>
</dbReference>
<feature type="region of interest" description="Disordered" evidence="1">
    <location>
        <begin position="1"/>
        <end position="29"/>
    </location>
</feature>
<evidence type="ECO:0000256" key="2">
    <source>
        <dbReference type="SAM" id="Phobius"/>
    </source>
</evidence>
<dbReference type="SMART" id="SM00100">
    <property type="entry name" value="cNMP"/>
    <property type="match status" value="1"/>
</dbReference>
<dbReference type="Proteomes" id="UP000009168">
    <property type="component" value="Unassembled WGS sequence"/>
</dbReference>
<evidence type="ECO:0000259" key="3">
    <source>
        <dbReference type="PROSITE" id="PS50042"/>
    </source>
</evidence>
<feature type="transmembrane region" description="Helical" evidence="2">
    <location>
        <begin position="445"/>
        <end position="465"/>
    </location>
</feature>
<dbReference type="GO" id="GO:0005886">
    <property type="term" value="C:plasma membrane"/>
    <property type="evidence" value="ECO:0007669"/>
    <property type="project" value="TreeGrafter"/>
</dbReference>
<feature type="region of interest" description="Disordered" evidence="1">
    <location>
        <begin position="274"/>
        <end position="307"/>
    </location>
</feature>
<evidence type="ECO:0000313" key="4">
    <source>
        <dbReference type="EMBL" id="EAR93368.2"/>
    </source>
</evidence>
<dbReference type="InterPro" id="IPR050818">
    <property type="entry name" value="KCNH_animal-type"/>
</dbReference>
<feature type="region of interest" description="Disordered" evidence="1">
    <location>
        <begin position="1380"/>
        <end position="1414"/>
    </location>
</feature>
<organism evidence="4 5">
    <name type="scientific">Tetrahymena thermophila (strain SB210)</name>
    <dbReference type="NCBI Taxonomy" id="312017"/>
    <lineage>
        <taxon>Eukaryota</taxon>
        <taxon>Sar</taxon>
        <taxon>Alveolata</taxon>
        <taxon>Ciliophora</taxon>
        <taxon>Intramacronucleata</taxon>
        <taxon>Oligohymenophorea</taxon>
        <taxon>Hymenostomatida</taxon>
        <taxon>Tetrahymenina</taxon>
        <taxon>Tetrahymenidae</taxon>
        <taxon>Tetrahymena</taxon>
    </lineage>
</organism>
<protein>
    <submittedName>
        <fullName evidence="4">Cation channel family protein</fullName>
    </submittedName>
</protein>
<dbReference type="Gene3D" id="2.60.120.10">
    <property type="entry name" value="Jelly Rolls"/>
    <property type="match status" value="1"/>
</dbReference>
<feature type="transmembrane region" description="Helical" evidence="2">
    <location>
        <begin position="575"/>
        <end position="599"/>
    </location>
</feature>
<feature type="compositionally biased region" description="Polar residues" evidence="1">
    <location>
        <begin position="287"/>
        <end position="304"/>
    </location>
</feature>
<dbReference type="GO" id="GO:0005249">
    <property type="term" value="F:voltage-gated potassium channel activity"/>
    <property type="evidence" value="ECO:0007669"/>
    <property type="project" value="TreeGrafter"/>
</dbReference>
<dbReference type="HOGENOM" id="CLU_346665_0_0_1"/>
<dbReference type="PROSITE" id="PS50042">
    <property type="entry name" value="CNMP_BINDING_3"/>
    <property type="match status" value="1"/>
</dbReference>
<evidence type="ECO:0000256" key="1">
    <source>
        <dbReference type="SAM" id="MobiDB-lite"/>
    </source>
</evidence>
<dbReference type="PANTHER" id="PTHR10217">
    <property type="entry name" value="VOLTAGE AND LIGAND GATED POTASSIUM CHANNEL"/>
    <property type="match status" value="1"/>
</dbReference>
<dbReference type="InParanoid" id="Q239Z5"/>
<sequence>MIIGSQIKLEDLSRSEESPAKMLSSREQNYMDDDILNGAQNREKNFKLQLNDKCILQEQQRKRLNTQDSYIPAPQTPEVIKKNSKGLQQVSINNFNQSITSPSQPFQSYDLAQRHKSSIGTLATGKNEIVNVSNNFYNMKTACSYTPQTLKIRKESNNIYSGYKLEDENMKSLKQNNDLDQDIKKNNLHQINLQRELSFQQSNNNFINNPSPNFINFNYNSSNNENQENNKNEKFTIANHLNLQINLLKNAEQNPSEQTNFAPHIAMKKVVSTNNNEGNDESEYNKDNTNSNKARGASKASQTQRKSRFSGVLGSAFGKSANSSDILKNINIMKHARQFMNKLLNFTIHSNFKYLKQKHYDFIGDLSAFYNPEEHVFVEGENSLKKSSLLNKSNKSFKSLNSNLISKSQLSQQTFFSSQRKEFNKFIVLLFEILKSVPVFDPESFFFIIWDLIMLIFQTVIFLFIPLSVSFQLNIHIPGIQTAGFSAIAGSFFFLDTILTLNRGVYISGVAVLDRNVILKNYLKNILFTDFVTLIALSNINEYLQLLILFRIYYIKVLVNRLDDHFSFRMKFSDVMQLAQMIVSIIIIAHLCACGIHLVSRLSVELGGYQNALIIDQRQDNWINMYIICLYFSLITMSTVGYGDVTPKNNIERIYIMVMTLLSSALFGYVINTIGQIYTKKAQRRAIFEQKKFDIITYMGNRNIPKHLQMRSIKFLEYIQFQKDETHIKGQAIIDQLPSQLSQEIKQEFFGKILHSNKLFNSHFSPQVINQLALTMKELSLAPGEYLIQSGQNDNRIYFLLEGCVSIYVQTRSGLQKKIVTIEEKNYMFGQRSFFCQQARTKWLKCEKTSNFAFCELKDFKEILLNYPNEYEVFCEIKDSIIFEEKSADTQCASCDKFSHNFSNCPLIHLKLNKSKIIYAQCYSEQQVRQKYQENNQPFIRKRKLYQSFRDRQLIRSNLKKLRIEYAKQQLLEDQKEDAQTGNQSMTKFLIQEEIKSYEQYFYTTVEDKQFFLGVPEINAYLPLTQNEEQYLQNEPFNQFLTSDNEEDYDADQGIEDYLSSNDKTVNDKTIENLDITNDNKSEKINNQVANFNLNTDKNAISSINSISTSQQKTEHNNTIKQNIFSKSHINSDESTFELRKNNHQSSLIKLQQDDQIQFNIIPHYNSEQSIHSSLKEPQQFQYTKQQSSQSVKFSQNQVYNNQSQANKDQLIQPLQQQNQQLQQSLPQVLNDQILKLICQAMQLQQSNQSGNQGNNISNNQSSLTMQQPTVQNIRRPSFQRTKTRKGTHKKSVTIMRSKTFKQTIQPILQNAQNITQVDSHQLDIQQKQRQQQFYFFDFEKIKNMVKYFPKYNLQNVINIQNKYFKLRMNSIRKSIKKENNVDNRSPTFIGRPSIQQGLSPTRKRKEQRSNAINSPFQIRCKQVKQTIVLQN</sequence>
<feature type="transmembrane region" description="Helical" evidence="2">
    <location>
        <begin position="654"/>
        <end position="671"/>
    </location>
</feature>
<feature type="compositionally biased region" description="Basic and acidic residues" evidence="1">
    <location>
        <begin position="8"/>
        <end position="19"/>
    </location>
</feature>
<keyword evidence="2" id="KW-0812">Transmembrane</keyword>
<dbReference type="KEGG" id="tet:TTHERM_00885840"/>
<dbReference type="Pfam" id="PF07885">
    <property type="entry name" value="Ion_trans_2"/>
    <property type="match status" value="1"/>
</dbReference>
<feature type="transmembrane region" description="Helical" evidence="2">
    <location>
        <begin position="623"/>
        <end position="642"/>
    </location>
</feature>
<accession>Q239Z5</accession>
<feature type="domain" description="Cyclic nucleotide-binding" evidence="3">
    <location>
        <begin position="760"/>
        <end position="864"/>
    </location>
</feature>
<dbReference type="InterPro" id="IPR014710">
    <property type="entry name" value="RmlC-like_jellyroll"/>
</dbReference>
<dbReference type="eggNOG" id="KOG0498">
    <property type="taxonomic scope" value="Eukaryota"/>
</dbReference>
<evidence type="ECO:0000313" key="5">
    <source>
        <dbReference type="Proteomes" id="UP000009168"/>
    </source>
</evidence>
<dbReference type="Gene3D" id="1.10.287.70">
    <property type="match status" value="1"/>
</dbReference>
<name>Q239Z5_TETTS</name>
<gene>
    <name evidence="4" type="ORF">TTHERM_00885840</name>
</gene>
<keyword evidence="2" id="KW-1133">Transmembrane helix</keyword>
<feature type="transmembrane region" description="Helical" evidence="2">
    <location>
        <begin position="531"/>
        <end position="554"/>
    </location>
</feature>
<dbReference type="SUPFAM" id="SSF81324">
    <property type="entry name" value="Voltage-gated potassium channels"/>
    <property type="match status" value="1"/>
</dbReference>
<dbReference type="EMBL" id="GG662856">
    <property type="protein sequence ID" value="EAR93368.2"/>
    <property type="molecule type" value="Genomic_DNA"/>
</dbReference>
<dbReference type="GeneID" id="7827026"/>
<dbReference type="Gene3D" id="1.10.287.630">
    <property type="entry name" value="Helix hairpin bin"/>
    <property type="match status" value="1"/>
</dbReference>